<organism evidence="2 3">
    <name type="scientific">Sphingomonas horti</name>
    <dbReference type="NCBI Taxonomy" id="2682842"/>
    <lineage>
        <taxon>Bacteria</taxon>
        <taxon>Pseudomonadati</taxon>
        <taxon>Pseudomonadota</taxon>
        <taxon>Alphaproteobacteria</taxon>
        <taxon>Sphingomonadales</taxon>
        <taxon>Sphingomonadaceae</taxon>
        <taxon>Sphingomonas</taxon>
    </lineage>
</organism>
<evidence type="ECO:0000313" key="2">
    <source>
        <dbReference type="EMBL" id="MVO78305.1"/>
    </source>
</evidence>
<evidence type="ECO:0000256" key="1">
    <source>
        <dbReference type="SAM" id="MobiDB-lite"/>
    </source>
</evidence>
<dbReference type="Proteomes" id="UP000441389">
    <property type="component" value="Unassembled WGS sequence"/>
</dbReference>
<evidence type="ECO:0000313" key="3">
    <source>
        <dbReference type="Proteomes" id="UP000441389"/>
    </source>
</evidence>
<comment type="caution">
    <text evidence="2">The sequence shown here is derived from an EMBL/GenBank/DDBJ whole genome shotgun (WGS) entry which is preliminary data.</text>
</comment>
<reference evidence="2 3" key="1">
    <citation type="submission" date="2019-12" db="EMBL/GenBank/DDBJ databases">
        <authorList>
            <person name="Huq M.A."/>
        </authorList>
    </citation>
    <scope>NUCLEOTIDE SEQUENCE [LARGE SCALE GENOMIC DNA]</scope>
    <source>
        <strain evidence="2 3">MAH-20</strain>
    </source>
</reference>
<gene>
    <name evidence="2" type="ORF">GON01_10215</name>
</gene>
<sequence length="91" mass="9132">MATDNQTNATNQSQGGTTMADRASDLKERAGTLFQGGVDAVKNNPGTTAAVIGGVAAAAAAVMNKDKIVEAAGAMRDKMSSGRSEKSSDKG</sequence>
<protein>
    <submittedName>
        <fullName evidence="2">Uncharacterized protein</fullName>
    </submittedName>
</protein>
<dbReference type="AlphaFoldDB" id="A0A6I4J1L6"/>
<feature type="region of interest" description="Disordered" evidence="1">
    <location>
        <begin position="1"/>
        <end position="28"/>
    </location>
</feature>
<feature type="compositionally biased region" description="Polar residues" evidence="1">
    <location>
        <begin position="1"/>
        <end position="17"/>
    </location>
</feature>
<dbReference type="RefSeq" id="WP_157027268.1">
    <property type="nucleotide sequence ID" value="NZ_WQMS01000013.1"/>
</dbReference>
<name>A0A6I4J1L6_9SPHN</name>
<dbReference type="EMBL" id="WQMS01000013">
    <property type="protein sequence ID" value="MVO78305.1"/>
    <property type="molecule type" value="Genomic_DNA"/>
</dbReference>
<keyword evidence="3" id="KW-1185">Reference proteome</keyword>
<accession>A0A6I4J1L6</accession>
<proteinExistence type="predicted"/>